<dbReference type="SMART" id="SM00507">
    <property type="entry name" value="HNHc"/>
    <property type="match status" value="1"/>
</dbReference>
<protein>
    <submittedName>
        <fullName evidence="2">HNH endonuclease</fullName>
    </submittedName>
</protein>
<dbReference type="GO" id="GO:0003676">
    <property type="term" value="F:nucleic acid binding"/>
    <property type="evidence" value="ECO:0007669"/>
    <property type="project" value="InterPro"/>
</dbReference>
<evidence type="ECO:0000259" key="1">
    <source>
        <dbReference type="SMART" id="SM00507"/>
    </source>
</evidence>
<dbReference type="AlphaFoldDB" id="A0A8K1ZZM3"/>
<gene>
    <name evidence="2" type="ORF">GS597_08990</name>
</gene>
<dbReference type="EMBL" id="WVIC01000015">
    <property type="protein sequence ID" value="NCJ06637.1"/>
    <property type="molecule type" value="Genomic_DNA"/>
</dbReference>
<feature type="domain" description="HNH nuclease" evidence="1">
    <location>
        <begin position="49"/>
        <end position="103"/>
    </location>
</feature>
<dbReference type="RefSeq" id="WP_161825114.1">
    <property type="nucleotide sequence ID" value="NZ_WVIC01000015.1"/>
</dbReference>
<sequence>MQQSKPDWIQQSFHQLQKYQDLAAKIRHKYRPRRRFERWRDSQDGQAWKQQQFNRIQGICPDCGHQLPAIAHFQIDHIKPLKTHPDLATDLSNLQLLCGPCNQRKACQIKPPKK</sequence>
<evidence type="ECO:0000313" key="2">
    <source>
        <dbReference type="EMBL" id="NCJ06637.1"/>
    </source>
</evidence>
<proteinExistence type="predicted"/>
<dbReference type="Gene3D" id="1.10.30.50">
    <property type="match status" value="1"/>
</dbReference>
<dbReference type="CDD" id="cd00085">
    <property type="entry name" value="HNHc"/>
    <property type="match status" value="1"/>
</dbReference>
<dbReference type="Proteomes" id="UP000607397">
    <property type="component" value="Unassembled WGS sequence"/>
</dbReference>
<keyword evidence="2" id="KW-0540">Nuclease</keyword>
<name>A0A8K1ZZM3_9CYAN</name>
<keyword evidence="3" id="KW-1185">Reference proteome</keyword>
<dbReference type="InterPro" id="IPR002711">
    <property type="entry name" value="HNH"/>
</dbReference>
<evidence type="ECO:0000313" key="3">
    <source>
        <dbReference type="Proteomes" id="UP000607397"/>
    </source>
</evidence>
<keyword evidence="2" id="KW-0255">Endonuclease</keyword>
<organism evidence="2 3">
    <name type="scientific">Petrachloros mirabilis ULC683</name>
    <dbReference type="NCBI Taxonomy" id="2781853"/>
    <lineage>
        <taxon>Bacteria</taxon>
        <taxon>Bacillati</taxon>
        <taxon>Cyanobacteriota</taxon>
        <taxon>Cyanophyceae</taxon>
        <taxon>Synechococcales</taxon>
        <taxon>Petrachlorosaceae</taxon>
        <taxon>Petrachloros</taxon>
        <taxon>Petrachloros mirabilis</taxon>
    </lineage>
</organism>
<dbReference type="GO" id="GO:0008270">
    <property type="term" value="F:zinc ion binding"/>
    <property type="evidence" value="ECO:0007669"/>
    <property type="project" value="InterPro"/>
</dbReference>
<dbReference type="GO" id="GO:0004519">
    <property type="term" value="F:endonuclease activity"/>
    <property type="evidence" value="ECO:0007669"/>
    <property type="project" value="UniProtKB-KW"/>
</dbReference>
<accession>A0A8K1ZZM3</accession>
<keyword evidence="2" id="KW-0378">Hydrolase</keyword>
<reference evidence="2" key="1">
    <citation type="submission" date="2019-12" db="EMBL/GenBank/DDBJ databases">
        <title>High-Quality draft genome sequences of three cyanobacteria isolated from the limestone walls of the Old Cathedral of Coimbra.</title>
        <authorList>
            <person name="Tiago I."/>
            <person name="Soares F."/>
            <person name="Portugal A."/>
        </authorList>
    </citation>
    <scope>NUCLEOTIDE SEQUENCE [LARGE SCALE GENOMIC DNA]</scope>
    <source>
        <strain evidence="2">C</strain>
    </source>
</reference>
<dbReference type="Pfam" id="PF01844">
    <property type="entry name" value="HNH"/>
    <property type="match status" value="1"/>
</dbReference>
<dbReference type="InterPro" id="IPR003615">
    <property type="entry name" value="HNH_nuc"/>
</dbReference>
<comment type="caution">
    <text evidence="2">The sequence shown here is derived from an EMBL/GenBank/DDBJ whole genome shotgun (WGS) entry which is preliminary data.</text>
</comment>